<evidence type="ECO:0000313" key="5">
    <source>
        <dbReference type="Proteomes" id="UP000518300"/>
    </source>
</evidence>
<accession>A0A848LNI3</accession>
<name>A0A848LNI3_9BACT</name>
<dbReference type="SUPFAM" id="SSF52151">
    <property type="entry name" value="FabD/lysophospholipase-like"/>
    <property type="match status" value="1"/>
</dbReference>
<protein>
    <submittedName>
        <fullName evidence="4">Alpha/beta hydrolase</fullName>
    </submittedName>
</protein>
<keyword evidence="1 2" id="KW-0443">Lipid metabolism</keyword>
<dbReference type="PROSITE" id="PS51635">
    <property type="entry name" value="PNPLA"/>
    <property type="match status" value="1"/>
</dbReference>
<evidence type="ECO:0000256" key="2">
    <source>
        <dbReference type="PROSITE-ProRule" id="PRU01161"/>
    </source>
</evidence>
<dbReference type="EMBL" id="JABBJJ010000174">
    <property type="protein sequence ID" value="NMO19230.1"/>
    <property type="molecule type" value="Genomic_DNA"/>
</dbReference>
<evidence type="ECO:0000313" key="4">
    <source>
        <dbReference type="EMBL" id="NMO19230.1"/>
    </source>
</evidence>
<dbReference type="RefSeq" id="WP_169348483.1">
    <property type="nucleotide sequence ID" value="NZ_JABBJJ010000174.1"/>
</dbReference>
<dbReference type="InterPro" id="IPR016035">
    <property type="entry name" value="Acyl_Trfase/lysoPLipase"/>
</dbReference>
<feature type="short sequence motif" description="GXSXG" evidence="2">
    <location>
        <begin position="79"/>
        <end position="83"/>
    </location>
</feature>
<comment type="caution">
    <text evidence="4">The sequence shown here is derived from an EMBL/GenBank/DDBJ whole genome shotgun (WGS) entry which is preliminary data.</text>
</comment>
<dbReference type="InterPro" id="IPR052580">
    <property type="entry name" value="Lipid_Hydrolase"/>
</dbReference>
<dbReference type="Gene3D" id="3.40.1090.10">
    <property type="entry name" value="Cytosolic phospholipase A2 catalytic domain"/>
    <property type="match status" value="1"/>
</dbReference>
<organism evidence="4 5">
    <name type="scientific">Pyxidicoccus fallax</name>
    <dbReference type="NCBI Taxonomy" id="394095"/>
    <lineage>
        <taxon>Bacteria</taxon>
        <taxon>Pseudomonadati</taxon>
        <taxon>Myxococcota</taxon>
        <taxon>Myxococcia</taxon>
        <taxon>Myxococcales</taxon>
        <taxon>Cystobacterineae</taxon>
        <taxon>Myxococcaceae</taxon>
        <taxon>Pyxidicoccus</taxon>
    </lineage>
</organism>
<dbReference type="GO" id="GO:0016787">
    <property type="term" value="F:hydrolase activity"/>
    <property type="evidence" value="ECO:0007669"/>
    <property type="project" value="UniProtKB-UniRule"/>
</dbReference>
<feature type="active site" description="Nucleophile" evidence="2">
    <location>
        <position position="81"/>
    </location>
</feature>
<evidence type="ECO:0000256" key="1">
    <source>
        <dbReference type="ARBA" id="ARBA00023098"/>
    </source>
</evidence>
<dbReference type="PANTHER" id="PTHR46394">
    <property type="entry name" value="ANNEXIN"/>
    <property type="match status" value="1"/>
</dbReference>
<dbReference type="PANTHER" id="PTHR46394:SF1">
    <property type="entry name" value="PNPLA DOMAIN-CONTAINING PROTEIN"/>
    <property type="match status" value="1"/>
</dbReference>
<keyword evidence="2" id="KW-0442">Lipid degradation</keyword>
<keyword evidence="5" id="KW-1185">Reference proteome</keyword>
<dbReference type="Proteomes" id="UP000518300">
    <property type="component" value="Unassembled WGS sequence"/>
</dbReference>
<sequence>MRRAETIQARDLLGYAPVRQEIEGLREAVKGKHFSDLVDDQGNQYVDLVMEGGGMLGVALVGYVHALEEVGIRFLDLAGTSAGSITALLLAAVGDKDAPKSEKLLTALAQQNLSEFLDGNWGARSFSKLLMARRFKILRYPFGPFVAVPLRKHLGLHPGDEFEAWVSGILKECGMDSAKALCGHLKEKMEGIKHRDPTQTLGENDRECRLALIAAEVTTGLKVEFPKMAELFWDNPDSVNPASFVRASMSVPFFFRPLSVPSKPLAPKRKKQWQDLGVTLSTSNGADENTIHVFRFIDGGIMSNFPINIFHQDKVPNAPTFGVRLSRRKMTPVTQLNVLAKAIFDSARHALDTDFINQHPDYKYLVEYVDTTGFQWLNFGMKPLELQELFLRGVQAASAFLKRFNWDDAGRDGVKSYKSVRATLAREKQELGTDGLPGRTFGMELSLS</sequence>
<feature type="domain" description="PNPLA" evidence="3">
    <location>
        <begin position="48"/>
        <end position="311"/>
    </location>
</feature>
<evidence type="ECO:0000259" key="3">
    <source>
        <dbReference type="PROSITE" id="PS51635"/>
    </source>
</evidence>
<reference evidence="4 5" key="1">
    <citation type="submission" date="2020-04" db="EMBL/GenBank/DDBJ databases">
        <title>Draft genome of Pyxidicoccus fallax type strain.</title>
        <authorList>
            <person name="Whitworth D.E."/>
        </authorList>
    </citation>
    <scope>NUCLEOTIDE SEQUENCE [LARGE SCALE GENOMIC DNA]</scope>
    <source>
        <strain evidence="4 5">DSM 14698</strain>
    </source>
</reference>
<dbReference type="GO" id="GO:0016042">
    <property type="term" value="P:lipid catabolic process"/>
    <property type="evidence" value="ECO:0007669"/>
    <property type="project" value="UniProtKB-UniRule"/>
</dbReference>
<feature type="active site" description="Proton acceptor" evidence="2">
    <location>
        <position position="298"/>
    </location>
</feature>
<dbReference type="InterPro" id="IPR002641">
    <property type="entry name" value="PNPLA_dom"/>
</dbReference>
<dbReference type="AlphaFoldDB" id="A0A848LNI3"/>
<dbReference type="Pfam" id="PF01734">
    <property type="entry name" value="Patatin"/>
    <property type="match status" value="1"/>
</dbReference>
<gene>
    <name evidence="4" type="ORF">HG543_30820</name>
</gene>
<keyword evidence="2 4" id="KW-0378">Hydrolase</keyword>
<proteinExistence type="predicted"/>
<feature type="short sequence motif" description="DGA/G" evidence="2">
    <location>
        <begin position="298"/>
        <end position="300"/>
    </location>
</feature>
<feature type="short sequence motif" description="GXGXXG" evidence="2">
    <location>
        <begin position="52"/>
        <end position="57"/>
    </location>
</feature>